<evidence type="ECO:0000313" key="2">
    <source>
        <dbReference type="Proteomes" id="UP000634476"/>
    </source>
</evidence>
<gene>
    <name evidence="1" type="ORF">Pta02_74820</name>
</gene>
<reference evidence="1" key="1">
    <citation type="submission" date="2021-01" db="EMBL/GenBank/DDBJ databases">
        <title>Whole genome shotgun sequence of Planobispora takensis NBRC 109077.</title>
        <authorList>
            <person name="Komaki H."/>
            <person name="Tamura T."/>
        </authorList>
    </citation>
    <scope>NUCLEOTIDE SEQUENCE</scope>
    <source>
        <strain evidence="1">NBRC 109077</strain>
    </source>
</reference>
<dbReference type="Proteomes" id="UP000634476">
    <property type="component" value="Unassembled WGS sequence"/>
</dbReference>
<evidence type="ECO:0000313" key="1">
    <source>
        <dbReference type="EMBL" id="GII05474.1"/>
    </source>
</evidence>
<dbReference type="EMBL" id="BOOK01000069">
    <property type="protein sequence ID" value="GII05474.1"/>
    <property type="molecule type" value="Genomic_DNA"/>
</dbReference>
<name>A0A8J3T367_9ACTN</name>
<accession>A0A8J3T367</accession>
<organism evidence="1 2">
    <name type="scientific">Planobispora takensis</name>
    <dbReference type="NCBI Taxonomy" id="1367882"/>
    <lineage>
        <taxon>Bacteria</taxon>
        <taxon>Bacillati</taxon>
        <taxon>Actinomycetota</taxon>
        <taxon>Actinomycetes</taxon>
        <taxon>Streptosporangiales</taxon>
        <taxon>Streptosporangiaceae</taxon>
        <taxon>Planobispora</taxon>
    </lineage>
</organism>
<proteinExistence type="predicted"/>
<dbReference type="RefSeq" id="WP_203879687.1">
    <property type="nucleotide sequence ID" value="NZ_BOOK01000069.1"/>
</dbReference>
<comment type="caution">
    <text evidence="1">The sequence shown here is derived from an EMBL/GenBank/DDBJ whole genome shotgun (WGS) entry which is preliminary data.</text>
</comment>
<keyword evidence="2" id="KW-1185">Reference proteome</keyword>
<protein>
    <submittedName>
        <fullName evidence="1">Uncharacterized protein</fullName>
    </submittedName>
</protein>
<dbReference type="AlphaFoldDB" id="A0A8J3T367"/>
<sequence>MSVDHSSSSSPVVPALTYLQEAQLQLDEVLSGCDPHDATGEDATAFGAQLRLAAVCAQLAQAEALQSIATTLEETLNEWRSVLRMSGPS</sequence>